<evidence type="ECO:0000313" key="3">
    <source>
        <dbReference type="EMBL" id="KIJ27531.1"/>
    </source>
</evidence>
<name>A0A0C9UQ08_SPHS4</name>
<dbReference type="Proteomes" id="UP000054279">
    <property type="component" value="Unassembled WGS sequence"/>
</dbReference>
<proteinExistence type="predicted"/>
<feature type="region of interest" description="Disordered" evidence="1">
    <location>
        <begin position="1"/>
        <end position="32"/>
    </location>
</feature>
<dbReference type="AlphaFoldDB" id="A0A0C9UQ08"/>
<feature type="compositionally biased region" description="Polar residues" evidence="1">
    <location>
        <begin position="1"/>
        <end position="11"/>
    </location>
</feature>
<reference evidence="3 4" key="1">
    <citation type="submission" date="2014-06" db="EMBL/GenBank/DDBJ databases">
        <title>Evolutionary Origins and Diversification of the Mycorrhizal Mutualists.</title>
        <authorList>
            <consortium name="DOE Joint Genome Institute"/>
            <consortium name="Mycorrhizal Genomics Consortium"/>
            <person name="Kohler A."/>
            <person name="Kuo A."/>
            <person name="Nagy L.G."/>
            <person name="Floudas D."/>
            <person name="Copeland A."/>
            <person name="Barry K.W."/>
            <person name="Cichocki N."/>
            <person name="Veneault-Fourrey C."/>
            <person name="LaButti K."/>
            <person name="Lindquist E.A."/>
            <person name="Lipzen A."/>
            <person name="Lundell T."/>
            <person name="Morin E."/>
            <person name="Murat C."/>
            <person name="Riley R."/>
            <person name="Ohm R."/>
            <person name="Sun H."/>
            <person name="Tunlid A."/>
            <person name="Henrissat B."/>
            <person name="Grigoriev I.V."/>
            <person name="Hibbett D.S."/>
            <person name="Martin F."/>
        </authorList>
    </citation>
    <scope>NUCLEOTIDE SEQUENCE [LARGE SCALE GENOMIC DNA]</scope>
    <source>
        <strain evidence="3 4">SS14</strain>
    </source>
</reference>
<dbReference type="PANTHER" id="PTHR21310">
    <property type="entry name" value="AMINOGLYCOSIDE PHOSPHOTRANSFERASE-RELATED-RELATED"/>
    <property type="match status" value="1"/>
</dbReference>
<dbReference type="Gene3D" id="3.90.1200.10">
    <property type="match status" value="1"/>
</dbReference>
<evidence type="ECO:0000259" key="2">
    <source>
        <dbReference type="Pfam" id="PF01636"/>
    </source>
</evidence>
<dbReference type="InterPro" id="IPR002575">
    <property type="entry name" value="Aminoglycoside_PTrfase"/>
</dbReference>
<gene>
    <name evidence="3" type="ORF">M422DRAFT_190903</name>
</gene>
<accession>A0A0C9UQ08</accession>
<feature type="domain" description="Aminoglycoside phosphotransferase" evidence="2">
    <location>
        <begin position="61"/>
        <end position="301"/>
    </location>
</feature>
<dbReference type="InterPro" id="IPR011009">
    <property type="entry name" value="Kinase-like_dom_sf"/>
</dbReference>
<dbReference type="HOGENOM" id="CLU_634525_0_0_1"/>
<dbReference type="InterPro" id="IPR051678">
    <property type="entry name" value="AGP_Transferase"/>
</dbReference>
<evidence type="ECO:0000256" key="1">
    <source>
        <dbReference type="SAM" id="MobiDB-lite"/>
    </source>
</evidence>
<sequence>MTSSNRSASSKRLTDDNHSTRSNDSTGDVAYESDEYPELHPNFQALQARVLLDLSKKIISWRKLSRGTYHEIYVLSTDYPDIKYIARFSRLVESPEKLSSEIATMRYVGMHTTIPVPEVYMVDICPANDVGMQFMVMQYMEGEHLYLIWGGLSIEHQKSVLDQITAVIAQLASCKFDSIGSLREDFTVGPLIHSIGVEENGINTIRVLTKGPFKSALAYLESFLDDLPTYDSDTTPTLISEAKHLLGAHVASGDHHNLLEPPFRLIHADFDAQNMLFTVNDGHPRLTAVIDWEFAHTGPLYFLYEYPIFIQDVDWSKELYARNAVLRQSFCHSLRNQYANNSREFEQAKGALPTGKCSGLDQFSQFFMQGWDQSVMEDSLWSYVGKSYEEIIETPRPRQVSGNIQAMLRQWGGMRRH</sequence>
<dbReference type="EMBL" id="KN837332">
    <property type="protein sequence ID" value="KIJ27531.1"/>
    <property type="molecule type" value="Genomic_DNA"/>
</dbReference>
<organism evidence="3 4">
    <name type="scientific">Sphaerobolus stellatus (strain SS14)</name>
    <dbReference type="NCBI Taxonomy" id="990650"/>
    <lineage>
        <taxon>Eukaryota</taxon>
        <taxon>Fungi</taxon>
        <taxon>Dikarya</taxon>
        <taxon>Basidiomycota</taxon>
        <taxon>Agaricomycotina</taxon>
        <taxon>Agaricomycetes</taxon>
        <taxon>Phallomycetidae</taxon>
        <taxon>Geastrales</taxon>
        <taxon>Sphaerobolaceae</taxon>
        <taxon>Sphaerobolus</taxon>
    </lineage>
</organism>
<evidence type="ECO:0000313" key="4">
    <source>
        <dbReference type="Proteomes" id="UP000054279"/>
    </source>
</evidence>
<dbReference type="OrthoDB" id="10003767at2759"/>
<dbReference type="PANTHER" id="PTHR21310:SF13">
    <property type="entry name" value="AMINOGLYCOSIDE PHOSPHOTRANSFERASE DOMAIN-CONTAINING PROTEIN"/>
    <property type="match status" value="1"/>
</dbReference>
<keyword evidence="4" id="KW-1185">Reference proteome</keyword>
<protein>
    <recommendedName>
        <fullName evidence="2">Aminoglycoside phosphotransferase domain-containing protein</fullName>
    </recommendedName>
</protein>
<feature type="compositionally biased region" description="Basic and acidic residues" evidence="1">
    <location>
        <begin position="12"/>
        <end position="21"/>
    </location>
</feature>
<dbReference type="Pfam" id="PF01636">
    <property type="entry name" value="APH"/>
    <property type="match status" value="1"/>
</dbReference>
<dbReference type="SUPFAM" id="SSF56112">
    <property type="entry name" value="Protein kinase-like (PK-like)"/>
    <property type="match status" value="1"/>
</dbReference>